<dbReference type="SUPFAM" id="SSF103190">
    <property type="entry name" value="Sensory domain-like"/>
    <property type="match status" value="1"/>
</dbReference>
<dbReference type="Gene3D" id="1.10.287.950">
    <property type="entry name" value="Methyl-accepting chemotaxis protein"/>
    <property type="match status" value="1"/>
</dbReference>
<dbReference type="PROSITE" id="PS50885">
    <property type="entry name" value="HAMP"/>
    <property type="match status" value="1"/>
</dbReference>
<evidence type="ECO:0000256" key="8">
    <source>
        <dbReference type="ARBA" id="ARBA00023224"/>
    </source>
</evidence>
<dbReference type="InterPro" id="IPR033479">
    <property type="entry name" value="dCache_1"/>
</dbReference>
<dbReference type="RefSeq" id="WP_191707468.1">
    <property type="nucleotide sequence ID" value="NZ_JACSQA010000013.1"/>
</dbReference>
<name>A0ABR8XCN6_9BACL</name>
<keyword evidence="6 12" id="KW-1133">Transmembrane helix</keyword>
<dbReference type="CDD" id="cd06225">
    <property type="entry name" value="HAMP"/>
    <property type="match status" value="1"/>
</dbReference>
<evidence type="ECO:0000259" key="13">
    <source>
        <dbReference type="PROSITE" id="PS50111"/>
    </source>
</evidence>
<gene>
    <name evidence="15" type="ORF">H9636_10030</name>
</gene>
<evidence type="ECO:0000259" key="14">
    <source>
        <dbReference type="PROSITE" id="PS50885"/>
    </source>
</evidence>
<evidence type="ECO:0000256" key="6">
    <source>
        <dbReference type="ARBA" id="ARBA00022989"/>
    </source>
</evidence>
<accession>A0ABR8XCN6</accession>
<dbReference type="SMART" id="SM00304">
    <property type="entry name" value="HAMP"/>
    <property type="match status" value="2"/>
</dbReference>
<evidence type="ECO:0000256" key="3">
    <source>
        <dbReference type="ARBA" id="ARBA00022481"/>
    </source>
</evidence>
<protein>
    <submittedName>
        <fullName evidence="15">Methyl-accepting chemotaxis protein</fullName>
    </submittedName>
</protein>
<feature type="domain" description="Methyl-accepting transducer" evidence="13">
    <location>
        <begin position="322"/>
        <end position="558"/>
    </location>
</feature>
<dbReference type="InterPro" id="IPR003660">
    <property type="entry name" value="HAMP_dom"/>
</dbReference>
<keyword evidence="4" id="KW-0145">Chemotaxis</keyword>
<evidence type="ECO:0000256" key="2">
    <source>
        <dbReference type="ARBA" id="ARBA00022475"/>
    </source>
</evidence>
<dbReference type="InterPro" id="IPR029151">
    <property type="entry name" value="Sensor-like_sf"/>
</dbReference>
<dbReference type="EMBL" id="JACSQA010000013">
    <property type="protein sequence ID" value="MBD8026992.1"/>
    <property type="molecule type" value="Genomic_DNA"/>
</dbReference>
<dbReference type="CDD" id="cd18773">
    <property type="entry name" value="PDC1_HK_sensor"/>
    <property type="match status" value="1"/>
</dbReference>
<dbReference type="SMART" id="SM00283">
    <property type="entry name" value="MA"/>
    <property type="match status" value="1"/>
</dbReference>
<evidence type="ECO:0000256" key="10">
    <source>
        <dbReference type="PROSITE-ProRule" id="PRU00284"/>
    </source>
</evidence>
<evidence type="ECO:0000256" key="7">
    <source>
        <dbReference type="ARBA" id="ARBA00023136"/>
    </source>
</evidence>
<dbReference type="Pfam" id="PF00672">
    <property type="entry name" value="HAMP"/>
    <property type="match status" value="1"/>
</dbReference>
<dbReference type="CDD" id="cd11386">
    <property type="entry name" value="MCP_signal"/>
    <property type="match status" value="1"/>
</dbReference>
<reference evidence="15 16" key="1">
    <citation type="submission" date="2020-08" db="EMBL/GenBank/DDBJ databases">
        <title>A Genomic Blueprint of the Chicken Gut Microbiome.</title>
        <authorList>
            <person name="Gilroy R."/>
            <person name="Ravi A."/>
            <person name="Getino M."/>
            <person name="Pursley I."/>
            <person name="Horton D.L."/>
            <person name="Alikhan N.-F."/>
            <person name="Baker D."/>
            <person name="Gharbi K."/>
            <person name="Hall N."/>
            <person name="Watson M."/>
            <person name="Adriaenssens E.M."/>
            <person name="Foster-Nyarko E."/>
            <person name="Jarju S."/>
            <person name="Secka A."/>
            <person name="Antonio M."/>
            <person name="Oren A."/>
            <person name="Chaudhuri R."/>
            <person name="La Ragione R.M."/>
            <person name="Hildebrand F."/>
            <person name="Pallen M.J."/>
        </authorList>
    </citation>
    <scope>NUCLEOTIDE SEQUENCE [LARGE SCALE GENOMIC DNA]</scope>
    <source>
        <strain evidence="15 16">Re31</strain>
    </source>
</reference>
<comment type="similarity">
    <text evidence="9">Belongs to the methyl-accepting chemotaxis (MCP) protein family.</text>
</comment>
<evidence type="ECO:0000256" key="4">
    <source>
        <dbReference type="ARBA" id="ARBA00022500"/>
    </source>
</evidence>
<dbReference type="PROSITE" id="PS50111">
    <property type="entry name" value="CHEMOTAXIS_TRANSDUC_2"/>
    <property type="match status" value="1"/>
</dbReference>
<keyword evidence="5 12" id="KW-0812">Transmembrane</keyword>
<keyword evidence="7 12" id="KW-0472">Membrane</keyword>
<keyword evidence="16" id="KW-1185">Reference proteome</keyword>
<dbReference type="InterPro" id="IPR004089">
    <property type="entry name" value="MCPsignal_dom"/>
</dbReference>
<feature type="domain" description="HAMP" evidence="14">
    <location>
        <begin position="251"/>
        <end position="303"/>
    </location>
</feature>
<dbReference type="PANTHER" id="PTHR32089:SF114">
    <property type="entry name" value="METHYL-ACCEPTING CHEMOTAXIS PROTEIN MCPB"/>
    <property type="match status" value="1"/>
</dbReference>
<evidence type="ECO:0000256" key="5">
    <source>
        <dbReference type="ARBA" id="ARBA00022692"/>
    </source>
</evidence>
<keyword evidence="11" id="KW-0175">Coiled coil</keyword>
<evidence type="ECO:0000313" key="16">
    <source>
        <dbReference type="Proteomes" id="UP000640930"/>
    </source>
</evidence>
<keyword evidence="8 10" id="KW-0807">Transducer</keyword>
<evidence type="ECO:0000313" key="15">
    <source>
        <dbReference type="EMBL" id="MBD8026992.1"/>
    </source>
</evidence>
<dbReference type="PANTHER" id="PTHR32089">
    <property type="entry name" value="METHYL-ACCEPTING CHEMOTAXIS PROTEIN MCPB"/>
    <property type="match status" value="1"/>
</dbReference>
<comment type="subcellular location">
    <subcellularLocation>
        <location evidence="1">Cell membrane</location>
        <topology evidence="1">Multi-pass membrane protein</topology>
    </subcellularLocation>
</comment>
<dbReference type="Gene3D" id="3.30.450.20">
    <property type="entry name" value="PAS domain"/>
    <property type="match status" value="2"/>
</dbReference>
<proteinExistence type="inferred from homology"/>
<dbReference type="Pfam" id="PF00015">
    <property type="entry name" value="MCPsignal"/>
    <property type="match status" value="1"/>
</dbReference>
<keyword evidence="2" id="KW-1003">Cell membrane</keyword>
<comment type="caution">
    <text evidence="15">The sequence shown here is derived from an EMBL/GenBank/DDBJ whole genome shotgun (WGS) entry which is preliminary data.</text>
</comment>
<dbReference type="CDD" id="cd12912">
    <property type="entry name" value="PDC2_MCP_like"/>
    <property type="match status" value="1"/>
</dbReference>
<evidence type="ECO:0000256" key="11">
    <source>
        <dbReference type="SAM" id="Coils"/>
    </source>
</evidence>
<dbReference type="SUPFAM" id="SSF58104">
    <property type="entry name" value="Methyl-accepting chemotaxis protein (MCP) signaling domain"/>
    <property type="match status" value="1"/>
</dbReference>
<dbReference type="Proteomes" id="UP000640930">
    <property type="component" value="Unassembled WGS sequence"/>
</dbReference>
<evidence type="ECO:0000256" key="12">
    <source>
        <dbReference type="SAM" id="Phobius"/>
    </source>
</evidence>
<keyword evidence="3" id="KW-0488">Methylation</keyword>
<sequence>MSSTAQREADLLNTLISKEIQPIVDQAEYYSNLFTIDWTEEEILQELKQYNTVEPSIESVAVAQQGREFMREPFFDFDDDFDPFSRPWYLAAVDKPDRPVIIDPYISSSSGALMMSVSATLKDGSGVISIDINLGAITELISSVHIGDTGFASLMDAKQNYLADPTIENGTKASEQFVKKMSGTSGSFTLNDNGTLKTIFYEQNPLTGWYVVGTLMMDDIAKSTHDILILNIIVLVVAIIVGLAIGLPIIRSILTPLRLLGEAAEKIGEGDLRNKIHIKNKDEFGVLAAVFNKMVDSLQSVIQKVSEQSSTLAASSEELTASTEENQRATGQIVESIQQFASGAEQQSVAVSDSTEAIVEMKHNIQMISTKADNANTKAKHALNEVEVGDETINKAIQQMQVINETVHTIGASVENLGKRSDEIGQIVETINQIADQTNLLALNAAIEAARAGEAGKGFAVVADEVRKLAEQSANATNQIADIINQIQKETNEAVKTMATGTEEVVKGISVMNEAGEKFNTIRDNVGEVTHEIEEVTTATHRMSNQSKLVAASTTTVQNLTNENLAGVQNISASTEEQLASMQEISASADELSIMAEDLQKVIQQFKY</sequence>
<evidence type="ECO:0000256" key="9">
    <source>
        <dbReference type="ARBA" id="ARBA00029447"/>
    </source>
</evidence>
<dbReference type="Pfam" id="PF02743">
    <property type="entry name" value="dCache_1"/>
    <property type="match status" value="1"/>
</dbReference>
<evidence type="ECO:0000256" key="1">
    <source>
        <dbReference type="ARBA" id="ARBA00004651"/>
    </source>
</evidence>
<feature type="coiled-coil region" evidence="11">
    <location>
        <begin position="466"/>
        <end position="493"/>
    </location>
</feature>
<feature type="transmembrane region" description="Helical" evidence="12">
    <location>
        <begin position="227"/>
        <end position="250"/>
    </location>
</feature>
<organism evidence="15 16">
    <name type="scientific">Ureibacillus galli</name>
    <dbReference type="NCBI Taxonomy" id="2762222"/>
    <lineage>
        <taxon>Bacteria</taxon>
        <taxon>Bacillati</taxon>
        <taxon>Bacillota</taxon>
        <taxon>Bacilli</taxon>
        <taxon>Bacillales</taxon>
        <taxon>Caryophanaceae</taxon>
        <taxon>Ureibacillus</taxon>
    </lineage>
</organism>